<keyword evidence="9 14" id="KW-1133">Transmembrane helix</keyword>
<feature type="region of interest" description="Disordered" evidence="13">
    <location>
        <begin position="1867"/>
        <end position="2129"/>
    </location>
</feature>
<feature type="transmembrane region" description="Helical" evidence="14">
    <location>
        <begin position="2555"/>
        <end position="2572"/>
    </location>
</feature>
<feature type="compositionally biased region" description="Polar residues" evidence="13">
    <location>
        <begin position="1946"/>
        <end position="1961"/>
    </location>
</feature>
<evidence type="ECO:0000256" key="10">
    <source>
        <dbReference type="ARBA" id="ARBA00023136"/>
    </source>
</evidence>
<dbReference type="SUPFAM" id="SSF50044">
    <property type="entry name" value="SH3-domain"/>
    <property type="match status" value="1"/>
</dbReference>
<dbReference type="Pfam" id="PF14429">
    <property type="entry name" value="DOCK-C2"/>
    <property type="match status" value="1"/>
</dbReference>
<dbReference type="GO" id="GO:0005085">
    <property type="term" value="F:guanyl-nucleotide exchange factor activity"/>
    <property type="evidence" value="ECO:0007669"/>
    <property type="project" value="UniProtKB-KW"/>
</dbReference>
<feature type="compositionally biased region" description="Low complexity" evidence="13">
    <location>
        <begin position="1870"/>
        <end position="1886"/>
    </location>
</feature>
<feature type="transmembrane region" description="Helical" evidence="14">
    <location>
        <begin position="2396"/>
        <end position="2417"/>
    </location>
</feature>
<dbReference type="FunFam" id="1.20.1420.30:FF:000011">
    <property type="entry name" value="Vacuolar calcium ion transporter"/>
    <property type="match status" value="1"/>
</dbReference>
<dbReference type="PROSITE" id="PS51651">
    <property type="entry name" value="DOCKER"/>
    <property type="match status" value="1"/>
</dbReference>
<feature type="domain" description="C2 DOCK-type" evidence="16">
    <location>
        <begin position="629"/>
        <end position="810"/>
    </location>
</feature>
<feature type="region of interest" description="Disordered" evidence="13">
    <location>
        <begin position="426"/>
        <end position="517"/>
    </location>
</feature>
<dbReference type="Proteomes" id="UP001147733">
    <property type="component" value="Unassembled WGS sequence"/>
</dbReference>
<evidence type="ECO:0000256" key="11">
    <source>
        <dbReference type="PROSITE-ProRule" id="PRU00192"/>
    </source>
</evidence>
<comment type="similarity">
    <text evidence="12">Belongs to the DOCK family.</text>
</comment>
<dbReference type="CDD" id="cd08679">
    <property type="entry name" value="C2_DOCK180_related"/>
    <property type="match status" value="1"/>
</dbReference>
<evidence type="ECO:0000256" key="6">
    <source>
        <dbReference type="ARBA" id="ARBA00022553"/>
    </source>
</evidence>
<feature type="compositionally biased region" description="Basic residues" evidence="13">
    <location>
        <begin position="1915"/>
        <end position="1926"/>
    </location>
</feature>
<dbReference type="NCBIfam" id="TIGR00378">
    <property type="entry name" value="cax"/>
    <property type="match status" value="1"/>
</dbReference>
<dbReference type="InterPro" id="IPR043161">
    <property type="entry name" value="DOCK_C_lobe_A"/>
</dbReference>
<evidence type="ECO:0000256" key="14">
    <source>
        <dbReference type="SAM" id="Phobius"/>
    </source>
</evidence>
<keyword evidence="5" id="KW-0963">Cytoplasm</keyword>
<reference evidence="18" key="2">
    <citation type="journal article" date="2023" name="IMA Fungus">
        <title>Comparative genomic study of the Penicillium genus elucidates a diverse pangenome and 15 lateral gene transfer events.</title>
        <authorList>
            <person name="Petersen C."/>
            <person name="Sorensen T."/>
            <person name="Nielsen M.R."/>
            <person name="Sondergaard T.E."/>
            <person name="Sorensen J.L."/>
            <person name="Fitzpatrick D.A."/>
            <person name="Frisvad J.C."/>
            <person name="Nielsen K.L."/>
        </authorList>
    </citation>
    <scope>NUCLEOTIDE SEQUENCE</scope>
    <source>
        <strain evidence="18">IBT 23319</strain>
    </source>
</reference>
<feature type="compositionally biased region" description="Acidic residues" evidence="13">
    <location>
        <begin position="1963"/>
        <end position="1972"/>
    </location>
</feature>
<keyword evidence="6" id="KW-0597">Phosphoprotein</keyword>
<feature type="compositionally biased region" description="Low complexity" evidence="13">
    <location>
        <begin position="2022"/>
        <end position="2034"/>
    </location>
</feature>
<proteinExistence type="inferred from homology"/>
<dbReference type="OrthoDB" id="18896at2759"/>
<keyword evidence="19" id="KW-1185">Reference proteome</keyword>
<dbReference type="GO" id="GO:0005737">
    <property type="term" value="C:cytoplasm"/>
    <property type="evidence" value="ECO:0007669"/>
    <property type="project" value="UniProtKB-SubCell"/>
</dbReference>
<evidence type="ECO:0000256" key="8">
    <source>
        <dbReference type="ARBA" id="ARBA00022692"/>
    </source>
</evidence>
<dbReference type="GO" id="GO:0007264">
    <property type="term" value="P:small GTPase-mediated signal transduction"/>
    <property type="evidence" value="ECO:0007669"/>
    <property type="project" value="InterPro"/>
</dbReference>
<dbReference type="SMART" id="SM00326">
    <property type="entry name" value="SH3"/>
    <property type="match status" value="1"/>
</dbReference>
<dbReference type="Gene3D" id="2.30.30.40">
    <property type="entry name" value="SH3 Domains"/>
    <property type="match status" value="1"/>
</dbReference>
<dbReference type="InterPro" id="IPR056372">
    <property type="entry name" value="TPR_DOCK"/>
</dbReference>
<dbReference type="FunFam" id="1.20.1420.30:FF:000021">
    <property type="entry name" value="Vacuolar calcium ion transporter"/>
    <property type="match status" value="1"/>
</dbReference>
<feature type="transmembrane region" description="Helical" evidence="14">
    <location>
        <begin position="2517"/>
        <end position="2543"/>
    </location>
</feature>
<dbReference type="InterPro" id="IPR027007">
    <property type="entry name" value="C2_DOCK-type_domain"/>
</dbReference>
<keyword evidence="10 14" id="KW-0472">Membrane</keyword>
<evidence type="ECO:0000256" key="2">
    <source>
        <dbReference type="ARBA" id="ARBA00004496"/>
    </source>
</evidence>
<organism evidence="18 19">
    <name type="scientific">Penicillium citrinum</name>
    <dbReference type="NCBI Taxonomy" id="5077"/>
    <lineage>
        <taxon>Eukaryota</taxon>
        <taxon>Fungi</taxon>
        <taxon>Dikarya</taxon>
        <taxon>Ascomycota</taxon>
        <taxon>Pezizomycotina</taxon>
        <taxon>Eurotiomycetes</taxon>
        <taxon>Eurotiomycetidae</taxon>
        <taxon>Eurotiales</taxon>
        <taxon>Aspergillaceae</taxon>
        <taxon>Penicillium</taxon>
    </lineage>
</organism>
<evidence type="ECO:0000313" key="19">
    <source>
        <dbReference type="Proteomes" id="UP001147733"/>
    </source>
</evidence>
<dbReference type="InterPro" id="IPR035892">
    <property type="entry name" value="C2_domain_sf"/>
</dbReference>
<dbReference type="RefSeq" id="XP_056500491.1">
    <property type="nucleotide sequence ID" value="XM_056645253.1"/>
</dbReference>
<evidence type="ECO:0000313" key="18">
    <source>
        <dbReference type="EMBL" id="KAJ5231747.1"/>
    </source>
</evidence>
<dbReference type="PROSITE" id="PS51650">
    <property type="entry name" value="C2_DOCK"/>
    <property type="match status" value="1"/>
</dbReference>
<dbReference type="InterPro" id="IPR046769">
    <property type="entry name" value="DOCKER_Lobe_A"/>
</dbReference>
<keyword evidence="4 11" id="KW-0728">SH3 domain</keyword>
<dbReference type="InterPro" id="IPR004798">
    <property type="entry name" value="CAX-like"/>
</dbReference>
<feature type="domain" description="DOCKER" evidence="17">
    <location>
        <begin position="1453"/>
        <end position="1880"/>
    </location>
</feature>
<feature type="transmembrane region" description="Helical" evidence="14">
    <location>
        <begin position="2451"/>
        <end position="2475"/>
    </location>
</feature>
<dbReference type="Gene3D" id="1.20.1270.350">
    <property type="entry name" value="Dedicator of cytokinesis N-terminal subdomain"/>
    <property type="match status" value="1"/>
</dbReference>
<feature type="transmembrane region" description="Helical" evidence="14">
    <location>
        <begin position="2487"/>
        <end position="2511"/>
    </location>
</feature>
<evidence type="ECO:0000259" key="16">
    <source>
        <dbReference type="PROSITE" id="PS51650"/>
    </source>
</evidence>
<evidence type="ECO:0000256" key="1">
    <source>
        <dbReference type="ARBA" id="ARBA00004141"/>
    </source>
</evidence>
<dbReference type="Gene3D" id="2.60.40.150">
    <property type="entry name" value="C2 domain"/>
    <property type="match status" value="1"/>
</dbReference>
<dbReference type="InterPro" id="IPR032376">
    <property type="entry name" value="DOCK_N"/>
</dbReference>
<dbReference type="InterPro" id="IPR042455">
    <property type="entry name" value="DOCK_N_sub1"/>
</dbReference>
<gene>
    <name evidence="18" type="ORF">N7469_006335</name>
</gene>
<feature type="compositionally biased region" description="Polar residues" evidence="13">
    <location>
        <begin position="477"/>
        <end position="489"/>
    </location>
</feature>
<dbReference type="Pfam" id="PF01699">
    <property type="entry name" value="Na_Ca_ex"/>
    <property type="match status" value="2"/>
</dbReference>
<dbReference type="InterPro" id="IPR027357">
    <property type="entry name" value="DOCKER_dom"/>
</dbReference>
<dbReference type="GeneID" id="81384420"/>
<reference evidence="18" key="1">
    <citation type="submission" date="2022-11" db="EMBL/GenBank/DDBJ databases">
        <authorList>
            <person name="Petersen C."/>
        </authorList>
    </citation>
    <scope>NUCLEOTIDE SEQUENCE</scope>
    <source>
        <strain evidence="18">IBT 23319</strain>
    </source>
</reference>
<dbReference type="NCBIfam" id="TIGR00846">
    <property type="entry name" value="caca2"/>
    <property type="match status" value="1"/>
</dbReference>
<evidence type="ECO:0000256" key="9">
    <source>
        <dbReference type="ARBA" id="ARBA00022989"/>
    </source>
</evidence>
<evidence type="ECO:0000256" key="12">
    <source>
        <dbReference type="PROSITE-ProRule" id="PRU00983"/>
    </source>
</evidence>
<dbReference type="Pfam" id="PF16172">
    <property type="entry name" value="DOCK_N"/>
    <property type="match status" value="1"/>
</dbReference>
<accession>A0A9W9P042</accession>
<evidence type="ECO:0000256" key="5">
    <source>
        <dbReference type="ARBA" id="ARBA00022490"/>
    </source>
</evidence>
<comment type="similarity">
    <text evidence="3">Belongs to the Ca(2+):cation antiporter (CaCA) (TC 2.A.19) family.</text>
</comment>
<dbReference type="PANTHER" id="PTHR45653:SF10">
    <property type="entry name" value="MYOBLAST CITY, ISOFORM B"/>
    <property type="match status" value="1"/>
</dbReference>
<feature type="compositionally biased region" description="Polar residues" evidence="13">
    <location>
        <begin position="429"/>
        <end position="439"/>
    </location>
</feature>
<feature type="domain" description="SH3" evidence="15">
    <location>
        <begin position="7"/>
        <end position="88"/>
    </location>
</feature>
<evidence type="ECO:0000259" key="17">
    <source>
        <dbReference type="PROSITE" id="PS51651"/>
    </source>
</evidence>
<dbReference type="EMBL" id="JAPQKT010000005">
    <property type="protein sequence ID" value="KAJ5231747.1"/>
    <property type="molecule type" value="Genomic_DNA"/>
</dbReference>
<evidence type="ECO:0000256" key="4">
    <source>
        <dbReference type="ARBA" id="ARBA00022443"/>
    </source>
</evidence>
<dbReference type="InterPro" id="IPR036028">
    <property type="entry name" value="SH3-like_dom_sf"/>
</dbReference>
<evidence type="ECO:0000256" key="7">
    <source>
        <dbReference type="ARBA" id="ARBA00022658"/>
    </source>
</evidence>
<dbReference type="GO" id="GO:0015369">
    <property type="term" value="F:calcium:proton antiporter activity"/>
    <property type="evidence" value="ECO:0007669"/>
    <property type="project" value="InterPro"/>
</dbReference>
<dbReference type="Gene3D" id="1.25.40.410">
    <property type="match status" value="1"/>
</dbReference>
<evidence type="ECO:0000259" key="15">
    <source>
        <dbReference type="PROSITE" id="PS50002"/>
    </source>
</evidence>
<dbReference type="Pfam" id="PF23554">
    <property type="entry name" value="TPR_DOCK"/>
    <property type="match status" value="1"/>
</dbReference>
<feature type="compositionally biased region" description="Low complexity" evidence="13">
    <location>
        <begin position="2094"/>
        <end position="2127"/>
    </location>
</feature>
<dbReference type="PROSITE" id="PS50002">
    <property type="entry name" value="SH3"/>
    <property type="match status" value="1"/>
</dbReference>
<feature type="transmembrane region" description="Helical" evidence="14">
    <location>
        <begin position="2261"/>
        <end position="2279"/>
    </location>
</feature>
<name>A0A9W9P042_PENCI</name>
<dbReference type="InterPro" id="IPR044880">
    <property type="entry name" value="NCX_ion-bd_dom_sf"/>
</dbReference>
<dbReference type="Gene3D" id="1.20.1420.30">
    <property type="entry name" value="NCX, central ion-binding region"/>
    <property type="match status" value="2"/>
</dbReference>
<dbReference type="InterPro" id="IPR004837">
    <property type="entry name" value="NaCa_Exmemb"/>
</dbReference>
<dbReference type="Pfam" id="PF06920">
    <property type="entry name" value="DHR-2_Lobe_A"/>
    <property type="match status" value="1"/>
</dbReference>
<feature type="transmembrane region" description="Helical" evidence="14">
    <location>
        <begin position="2291"/>
        <end position="2312"/>
    </location>
</feature>
<dbReference type="GO" id="GO:0031267">
    <property type="term" value="F:small GTPase binding"/>
    <property type="evidence" value="ECO:0007669"/>
    <property type="project" value="TreeGrafter"/>
</dbReference>
<protein>
    <submittedName>
        <fullName evidence="18">Uncharacterized protein</fullName>
    </submittedName>
</protein>
<evidence type="ECO:0000256" key="13">
    <source>
        <dbReference type="SAM" id="MobiDB-lite"/>
    </source>
</evidence>
<feature type="compositionally biased region" description="Polar residues" evidence="13">
    <location>
        <begin position="507"/>
        <end position="517"/>
    </location>
</feature>
<dbReference type="PANTHER" id="PTHR45653">
    <property type="entry name" value="DEDICATOR OF CYTOKINESIS"/>
    <property type="match status" value="1"/>
</dbReference>
<sequence>MPWRPLPRIAFAVAIYPFHPSSPADLPLELGDELYIIEQGGSDGEWCRGYLVAPPSLLAGLSSTKGQTLEARVFSGIFPRNCVEIREVLGDGDGFKTLLNGDHKSIDGVTLSGFEADQLARNSLAYSMADSQGGGEVSDVVVARKGRPAQITINRTDEPDLASPRSFHTYPAGSIPHAPVAFAPRDPNAPKPAAPVPMLKIGDETPTSLTEPLVDEIASCLREWHSTNLHELLLAQQYDVLEEMSTIIQELDFARRQLLHNVLTNKEKESLRDEIVWKLVKANKMLSGDVIVRDPDQRGRLLTGDDSAIQLAKLQSEMSMLDSRPTATSDSTALNHLLLEINALSGNTTGPVSLGMQLYSRSDAGFFNPLSETYNLDIPSPDKFVSLTQSNKLKTLFTELAATDIGDGSANGRQLYLVASVRAPEARNATDNTPTSRGSISRDGPGSPKAGAAGGVQPSVKGSLRTRRSMMWAPKTRTGNSIDQPNRTAVQGVPRSSSSSSSAKEVANSQPVTSKDSNAIRTVGVGILEVSPVLRQERDTEQVINIWSAPRDGEEGEGHPDGFDKLLRHLLPSPTGRYVRTGPAARLHVHLHPFSSTDPEDLVRQNPTILHDVIQTRRMGFAKAPTKPRSDIYVTISQAILPPDALLSHPTAGQIPLSLLTGLHNLQLTLEVRDASGARVDRCVFPSSAPVSHTAWRTTIAERGSPWNQTIRLKIPNERIPGSHIIMSVADAPEFPFALAWMPLWDQQAFIRDGSHSLLLHAYDKQTSSIENGKGAYLNLPWSSLGKNESAKDEAVTGPLATLRLETHLCSTEYSQDQIILSLLNWKERPVDEALDTLKRLPFVPEMEIVKQLRGVFDALFGILVENAGNEEYEDLIFNNLVTVLGIVHDRRFNLGPLVDHYADEQFNFPFVTPCLIRSYLRLLNAATDMHQSRNLRAAFKVGRHLLKFIINAREQQKAKEEGIGITTVQSTFNRDLHTIFKSMENLIKNPSPSLVGSKTLIVQHFHSWLPELSKVLGRDEMIMIALSFMDSCKDVTGMLVLYKLVLIQSYTQFEIFSSGEERQTLISSCVGWLAPYWGSTAGVSDQYRDQVRLSSSIVAQLLTQPDAQLYEFMPSVVASYCAIATEGVDDTEYLSLLFSKAFPFQVKTSKTPQRFDESLVELSAIMAALAKIVSPKTPNMKDLELATFIAQAFEAHNSILDCEAYPESWFSIHVYNHRAAIKSLEHLALLLIDKLLPNPDDADEFDTKLWESFFTTLLKVISSDVLALETFPEQKRRAVWKIAGDVREQGADLLHSTWEAIGWETSDEERERFDLKRLGGYQVQYVPNLIPPIIGLCLSVHEGLRHVAVHILRTMILSEWDLNEDISIIETEIISSLDALFKSKQMGESVSQKIFITELLDVFEGDADSDEGLLNAVKGLISTVDELLDLLVASQSSASTQSLHALKLMEYMKDMGREDIFIRYVHELADAQAAAGNFTEAGLALQFHADLYEWDLNKLLPETITPSFPEQTAFERKEALHFSIIQHFENAQAWAPALACYKELAAHYENTTMDFAKLSRAQSSMARIYDLISKGGKQFSRYFRVVYKGLGFPASLRDKEFIFEGSATERMASFVDRMQREHPTAQIMSSGEIPDYEGQFLQITSVSAHRDVSHPVYQRSKIPHSVREHLLISDPSRFSSTSRRHTGSSDVREQYVEKLIFSTAEAFPNILRRSEIVSVQEIELSPLQTALERTARKTQELQILERRAASGEDSGLSNLTEALDQLLESRGSTPNCVAMYRVFLSGAQGTKEKQNDISEEGEDEEDEGGLVDEEPEVLDPMENALAVALIDHALAIKHALSLYQRPAQQATLAELHRRFEEVFEPELASMSTSPPEYSSPTPTQPARRSPSSSEKRRTKGVQRSASPEQELIRASRKNTHTRKHSERQSVSHRISIINPFKRHGATNSIFTIQPSDSKGQLDQEDGGDDDAATIHSRATSHSRGGKSEKRRSWFGGDKIKHGSTPSVTATGEEYHKRRASRSASRDTAAQSQDGRSRAGSQHRGPTANTTANSERPAPASSGGWSTLPSTRDYSRPATRDSTHVHAGMNGGHTATANNHSHANVNANANGNAANLPLNANPNSNNGMRDSVFRRFSLLKGVGRKNSRMDFKANASVPFRTQLRSHTFGPTRKMSGNGSLNPGERTSLLGRSSSTAYSSHVHEDHGIHHHHPGDSRAWVRWPLQVVRLTWLTLVRDYVNLLLVFVPLGILAGVLNWGSTAIFVLNFFAIIPLASLLSFATEELAGTMGQALGGLMNATFGNAVELIVSIIALKDNQVRVVQASMLGSILSNILLVLGCCFFVGGLRYSEQSFNSTVASTMSSLMAVASASLIIPATLYAAISSSSSNDSGDAQHNILTLSHGTSIILLIIYVMYLYFQLRTHAQLFEETNSDTEGAGTVEEEEEERLLNPVAATVALIVVTILVAICADYLVGSIDDIVQTTGMSKTFIGLVLIPIVGNAAEHVTAVVVAYKDKMDLAIGVAIGSSLQIALFVTPFLVILGWIMGIEMTLHFQTFETVAFFISGLVVTLLIQDGKSNYLEGGMCLGMYLILALAFYVYPDDAGDPGVGGFLNKIVN</sequence>
<dbReference type="GO" id="GO:0005886">
    <property type="term" value="C:plasma membrane"/>
    <property type="evidence" value="ECO:0007669"/>
    <property type="project" value="TreeGrafter"/>
</dbReference>
<feature type="transmembrane region" description="Helical" evidence="14">
    <location>
        <begin position="2363"/>
        <end position="2384"/>
    </location>
</feature>
<feature type="transmembrane region" description="Helical" evidence="14">
    <location>
        <begin position="2578"/>
        <end position="2598"/>
    </location>
</feature>
<dbReference type="CDD" id="cd11684">
    <property type="entry name" value="DHR2_DOCK"/>
    <property type="match status" value="1"/>
</dbReference>
<feature type="region of interest" description="Disordered" evidence="13">
    <location>
        <begin position="1790"/>
        <end position="1811"/>
    </location>
</feature>
<dbReference type="InterPro" id="IPR001452">
    <property type="entry name" value="SH3_domain"/>
</dbReference>
<feature type="compositionally biased region" description="Acidic residues" evidence="13">
    <location>
        <begin position="1798"/>
        <end position="1811"/>
    </location>
</feature>
<feature type="compositionally biased region" description="Basic and acidic residues" evidence="13">
    <location>
        <begin position="2073"/>
        <end position="2084"/>
    </location>
</feature>
<feature type="region of interest" description="Disordered" evidence="13">
    <location>
        <begin position="2167"/>
        <end position="2192"/>
    </location>
</feature>
<comment type="caution">
    <text evidence="18">The sequence shown here is derived from an EMBL/GenBank/DDBJ whole genome shotgun (WGS) entry which is preliminary data.</text>
</comment>
<comment type="subcellular location">
    <subcellularLocation>
        <location evidence="2">Cytoplasm</location>
    </subcellularLocation>
    <subcellularLocation>
        <location evidence="1">Membrane</location>
        <topology evidence="1">Multi-pass membrane protein</topology>
    </subcellularLocation>
</comment>
<feature type="compositionally biased region" description="Polar residues" evidence="13">
    <location>
        <begin position="2063"/>
        <end position="2072"/>
    </location>
</feature>
<keyword evidence="7" id="KW-0344">Guanine-nucleotide releasing factor</keyword>
<feature type="transmembrane region" description="Helical" evidence="14">
    <location>
        <begin position="2324"/>
        <end position="2343"/>
    </location>
</feature>
<keyword evidence="8 14" id="KW-0812">Transmembrane</keyword>
<evidence type="ECO:0000256" key="3">
    <source>
        <dbReference type="ARBA" id="ARBA00008170"/>
    </source>
</evidence>
<dbReference type="InterPro" id="IPR026791">
    <property type="entry name" value="DOCK"/>
</dbReference>